<dbReference type="Gene3D" id="1.25.40.20">
    <property type="entry name" value="Ankyrin repeat-containing domain"/>
    <property type="match status" value="4"/>
</dbReference>
<proteinExistence type="predicted"/>
<dbReference type="InterPro" id="IPR002110">
    <property type="entry name" value="Ankyrin_rpt"/>
</dbReference>
<dbReference type="Proteomes" id="UP001303889">
    <property type="component" value="Unassembled WGS sequence"/>
</dbReference>
<evidence type="ECO:0000313" key="5">
    <source>
        <dbReference type="Proteomes" id="UP001303889"/>
    </source>
</evidence>
<dbReference type="InterPro" id="IPR036770">
    <property type="entry name" value="Ankyrin_rpt-contain_sf"/>
</dbReference>
<keyword evidence="5" id="KW-1185">Reference proteome</keyword>
<gene>
    <name evidence="4" type="ORF">C8A05DRAFT_18608</name>
</gene>
<reference evidence="4" key="1">
    <citation type="journal article" date="2023" name="Mol. Phylogenet. Evol.">
        <title>Genome-scale phylogeny and comparative genomics of the fungal order Sordariales.</title>
        <authorList>
            <person name="Hensen N."/>
            <person name="Bonometti L."/>
            <person name="Westerberg I."/>
            <person name="Brannstrom I.O."/>
            <person name="Guillou S."/>
            <person name="Cros-Aarteil S."/>
            <person name="Calhoun S."/>
            <person name="Haridas S."/>
            <person name="Kuo A."/>
            <person name="Mondo S."/>
            <person name="Pangilinan J."/>
            <person name="Riley R."/>
            <person name="LaButti K."/>
            <person name="Andreopoulos B."/>
            <person name="Lipzen A."/>
            <person name="Chen C."/>
            <person name="Yan M."/>
            <person name="Daum C."/>
            <person name="Ng V."/>
            <person name="Clum A."/>
            <person name="Steindorff A."/>
            <person name="Ohm R.A."/>
            <person name="Martin F."/>
            <person name="Silar P."/>
            <person name="Natvig D.O."/>
            <person name="Lalanne C."/>
            <person name="Gautier V."/>
            <person name="Ament-Velasquez S.L."/>
            <person name="Kruys A."/>
            <person name="Hutchinson M.I."/>
            <person name="Powell A.J."/>
            <person name="Barry K."/>
            <person name="Miller A.N."/>
            <person name="Grigoriev I.V."/>
            <person name="Debuchy R."/>
            <person name="Gladieux P."/>
            <person name="Hiltunen Thoren M."/>
            <person name="Johannesson H."/>
        </authorList>
    </citation>
    <scope>NUCLEOTIDE SEQUENCE</scope>
    <source>
        <strain evidence="4">CBS 103.79</strain>
    </source>
</reference>
<dbReference type="SMART" id="SM00248">
    <property type="entry name" value="ANK"/>
    <property type="match status" value="7"/>
</dbReference>
<evidence type="ECO:0000313" key="4">
    <source>
        <dbReference type="EMBL" id="KAK3898881.1"/>
    </source>
</evidence>
<organism evidence="4 5">
    <name type="scientific">Staphylotrichum tortipilum</name>
    <dbReference type="NCBI Taxonomy" id="2831512"/>
    <lineage>
        <taxon>Eukaryota</taxon>
        <taxon>Fungi</taxon>
        <taxon>Dikarya</taxon>
        <taxon>Ascomycota</taxon>
        <taxon>Pezizomycotina</taxon>
        <taxon>Sordariomycetes</taxon>
        <taxon>Sordariomycetidae</taxon>
        <taxon>Sordariales</taxon>
        <taxon>Chaetomiaceae</taxon>
        <taxon>Staphylotrichum</taxon>
    </lineage>
</organism>
<evidence type="ECO:0000256" key="2">
    <source>
        <dbReference type="ARBA" id="ARBA00023043"/>
    </source>
</evidence>
<protein>
    <submittedName>
        <fullName evidence="4">Ankyrin</fullName>
    </submittedName>
</protein>
<dbReference type="PANTHER" id="PTHR24126:SF14">
    <property type="entry name" value="ANK_REP_REGION DOMAIN-CONTAINING PROTEIN"/>
    <property type="match status" value="1"/>
</dbReference>
<dbReference type="PROSITE" id="PS50088">
    <property type="entry name" value="ANK_REPEAT"/>
    <property type="match status" value="2"/>
</dbReference>
<dbReference type="EMBL" id="MU855865">
    <property type="protein sequence ID" value="KAK3898881.1"/>
    <property type="molecule type" value="Genomic_DNA"/>
</dbReference>
<reference evidence="4" key="2">
    <citation type="submission" date="2023-05" db="EMBL/GenBank/DDBJ databases">
        <authorList>
            <consortium name="Lawrence Berkeley National Laboratory"/>
            <person name="Steindorff A."/>
            <person name="Hensen N."/>
            <person name="Bonometti L."/>
            <person name="Westerberg I."/>
            <person name="Brannstrom I.O."/>
            <person name="Guillou S."/>
            <person name="Cros-Aarteil S."/>
            <person name="Calhoun S."/>
            <person name="Haridas S."/>
            <person name="Kuo A."/>
            <person name="Mondo S."/>
            <person name="Pangilinan J."/>
            <person name="Riley R."/>
            <person name="Labutti K."/>
            <person name="Andreopoulos B."/>
            <person name="Lipzen A."/>
            <person name="Chen C."/>
            <person name="Yanf M."/>
            <person name="Daum C."/>
            <person name="Ng V."/>
            <person name="Clum A."/>
            <person name="Ohm R."/>
            <person name="Martin F."/>
            <person name="Silar P."/>
            <person name="Natvig D."/>
            <person name="Lalanne C."/>
            <person name="Gautier V."/>
            <person name="Ament-Velasquez S.L."/>
            <person name="Kruys A."/>
            <person name="Hutchinson M.I."/>
            <person name="Powell A.J."/>
            <person name="Barry K."/>
            <person name="Miller A.N."/>
            <person name="Grigoriev I.V."/>
            <person name="Debuchy R."/>
            <person name="Gladieux P."/>
            <person name="Thoren M.H."/>
            <person name="Johannesson H."/>
        </authorList>
    </citation>
    <scope>NUCLEOTIDE SEQUENCE</scope>
    <source>
        <strain evidence="4">CBS 103.79</strain>
    </source>
</reference>
<dbReference type="PROSITE" id="PS50297">
    <property type="entry name" value="ANK_REP_REGION"/>
    <property type="match status" value="1"/>
</dbReference>
<accession>A0AAN6RQW9</accession>
<keyword evidence="1" id="KW-0677">Repeat</keyword>
<keyword evidence="2 3" id="KW-0040">ANK repeat</keyword>
<dbReference type="SUPFAM" id="SSF48403">
    <property type="entry name" value="Ankyrin repeat"/>
    <property type="match status" value="1"/>
</dbReference>
<dbReference type="Pfam" id="PF13637">
    <property type="entry name" value="Ank_4"/>
    <property type="match status" value="1"/>
</dbReference>
<evidence type="ECO:0000256" key="1">
    <source>
        <dbReference type="ARBA" id="ARBA00022737"/>
    </source>
</evidence>
<comment type="caution">
    <text evidence="4">The sequence shown here is derived from an EMBL/GenBank/DDBJ whole genome shotgun (WGS) entry which is preliminary data.</text>
</comment>
<feature type="repeat" description="ANK" evidence="3">
    <location>
        <begin position="352"/>
        <end position="384"/>
    </location>
</feature>
<sequence>MDPTQPARLVPRWARPTFRSLVHTYMHDGNREYLARLLQIWAVGIHDNVDDGDEDPTSLMGEALHYAILIGDEPAVRMILDAGVSPAATLQDADRFHTTLVTAAEAGHRDIARLLWQLVGPDGRFADPQAPNCLGMAARNGHVELVAEFLDMWDGWPMDEKRRALDTAAIQWQDGAVGVLLAKVRYETDVIQHALEVGVTRNPILSVSRHSWSIPITSAEEDLRQQRVIAQLVDAGANPDVFVLRTTPLLHAATEWGHRVGALKGLLEKGANANIRDGAGKTALHTLFHKPSSASTSGLWALLEHGASPEAADAAGEPALHAVTHMATLEQFQLCLAACRDAESALRLRTPQDESLLHYAAAGGREDVVEFLLGRGLDPNAANANGWTPLICALMPGRARPAYPQCTLASLLLRHGASARAVTDEGWTALHALGTYPSGQPGAPLEKWDAVGPLVRELIAGGAPLDAEVPCLRSRRITYNMFVSPRPEAWGVRMQAFARSTGANASVSTAKPSCPHTTPQMWASRNGANEVVKAIVEYRAEGAGGDAES</sequence>
<dbReference type="AlphaFoldDB" id="A0AAN6RQW9"/>
<feature type="repeat" description="ANK" evidence="3">
    <location>
        <begin position="250"/>
        <end position="278"/>
    </location>
</feature>
<dbReference type="PANTHER" id="PTHR24126">
    <property type="entry name" value="ANKYRIN REPEAT, PH AND SEC7 DOMAIN CONTAINING PROTEIN SECG-RELATED"/>
    <property type="match status" value="1"/>
</dbReference>
<evidence type="ECO:0000256" key="3">
    <source>
        <dbReference type="PROSITE-ProRule" id="PRU00023"/>
    </source>
</evidence>
<name>A0AAN6RQW9_9PEZI</name>